<feature type="transmembrane region" description="Helical" evidence="1">
    <location>
        <begin position="321"/>
        <end position="341"/>
    </location>
</feature>
<keyword evidence="1" id="KW-0812">Transmembrane</keyword>
<organism evidence="2 3">
    <name type="scientific">Halobacillus mangrovi</name>
    <dbReference type="NCBI Taxonomy" id="402384"/>
    <lineage>
        <taxon>Bacteria</taxon>
        <taxon>Bacillati</taxon>
        <taxon>Bacillota</taxon>
        <taxon>Bacilli</taxon>
        <taxon>Bacillales</taxon>
        <taxon>Bacillaceae</taxon>
        <taxon>Halobacillus</taxon>
    </lineage>
</organism>
<keyword evidence="3" id="KW-1185">Reference proteome</keyword>
<feature type="transmembrane region" description="Helical" evidence="1">
    <location>
        <begin position="122"/>
        <end position="143"/>
    </location>
</feature>
<feature type="transmembrane region" description="Helical" evidence="1">
    <location>
        <begin position="248"/>
        <end position="267"/>
    </location>
</feature>
<feature type="transmembrane region" description="Helical" evidence="1">
    <location>
        <begin position="150"/>
        <end position="170"/>
    </location>
</feature>
<dbReference type="STRING" id="402384.HM131_12370"/>
<dbReference type="InterPro" id="IPR014226">
    <property type="entry name" value="Spore_IM_YlbJ"/>
</dbReference>
<feature type="transmembrane region" description="Helical" evidence="1">
    <location>
        <begin position="218"/>
        <end position="236"/>
    </location>
</feature>
<sequence length="405" mass="44735">MFPISKLKTLVLTCLTAGLAAALILYPKASLTASLRGLDLWWEVVFPSLLPFFITAELLIGFGVVHGLGALSERFMRPLFNVPGSGGFIWVMGMASGYPSGAKWTADLRKKGELTKVEAERLVAFTNASSPLFIFGAIAVGFFHDPSLGILIAVSHYGGNVLVGFIMKFYKRNEDLELRESPYSSIRDAFSRMHQSRINDGRTLGKLMGDAVTKSVDTLLMVGGFIMLFSVLTELFKQTGIMEILSFLLSISFIPETFHAPLIAGMLELTTGIGAITQTGEPLLTQLVLVSFILGFHGFSIQAQIASILAETDIGFKPYAIARLAHGLLAAGIMIVLYYFYTHSSLQTKSLAIWNPKENFTTPIMEFFHHYGPPLTLLMIMFMILFKWQSHSGKTYNKNTPYRKS</sequence>
<feature type="transmembrane region" description="Helical" evidence="1">
    <location>
        <begin position="371"/>
        <end position="388"/>
    </location>
</feature>
<accession>A0A1W5ZWD7</accession>
<keyword evidence="1" id="KW-0472">Membrane</keyword>
<evidence type="ECO:0000313" key="2">
    <source>
        <dbReference type="EMBL" id="ARI77590.1"/>
    </source>
</evidence>
<evidence type="ECO:0000313" key="3">
    <source>
        <dbReference type="Proteomes" id="UP000192527"/>
    </source>
</evidence>
<protein>
    <submittedName>
        <fullName evidence="2">Sporulation integral membrane protein YlbJ</fullName>
    </submittedName>
</protein>
<proteinExistence type="predicted"/>
<dbReference type="Proteomes" id="UP000192527">
    <property type="component" value="Chromosome"/>
</dbReference>
<dbReference type="AlphaFoldDB" id="A0A1W5ZWD7"/>
<dbReference type="EMBL" id="CP020772">
    <property type="protein sequence ID" value="ARI77590.1"/>
    <property type="molecule type" value="Genomic_DNA"/>
</dbReference>
<reference evidence="2 3" key="1">
    <citation type="submission" date="2017-04" db="EMBL/GenBank/DDBJ databases">
        <title>The whole genome sequencing and assembly of Halobacillus mangrovi strain.</title>
        <authorList>
            <person name="Lee S.-J."/>
            <person name="Park M.-K."/>
            <person name="Kim J.-Y."/>
            <person name="Lee Y.-J."/>
            <person name="Yi H."/>
            <person name="Bahn Y.-S."/>
            <person name="Kim J.F."/>
            <person name="Lee D.-W."/>
        </authorList>
    </citation>
    <scope>NUCLEOTIDE SEQUENCE [LARGE SCALE GENOMIC DNA]</scope>
    <source>
        <strain evidence="2 3">KTB 131</strain>
    </source>
</reference>
<feature type="transmembrane region" description="Helical" evidence="1">
    <location>
        <begin position="80"/>
        <end position="102"/>
    </location>
</feature>
<evidence type="ECO:0000256" key="1">
    <source>
        <dbReference type="SAM" id="Phobius"/>
    </source>
</evidence>
<dbReference type="OrthoDB" id="1645614at2"/>
<feature type="transmembrane region" description="Helical" evidence="1">
    <location>
        <begin position="287"/>
        <end position="309"/>
    </location>
</feature>
<dbReference type="NCBIfam" id="TIGR02871">
    <property type="entry name" value="spore_ylbJ"/>
    <property type="match status" value="1"/>
</dbReference>
<keyword evidence="1" id="KW-1133">Transmembrane helix</keyword>
<feature type="transmembrane region" description="Helical" evidence="1">
    <location>
        <begin position="48"/>
        <end position="68"/>
    </location>
</feature>
<name>A0A1W5ZWD7_9BACI</name>
<gene>
    <name evidence="2" type="ORF">HM131_12370</name>
</gene>
<dbReference type="KEGG" id="hmn:HM131_12370"/>